<name>A0AAP0DE97_9ASTR</name>
<sequence>MTKDRWLQSAMTNDALVAELLLRIKHSSDLDSDSDSLRTPPPPPPPVTTTRSITAILPPGWGHRKNRSKSAALTTAVTAGYGKEQHRGSPTTHLSWSGGAGSGSTSEESSRPSDLSSGCRSVKANEGASISSCHNPEKRKEPATIRVNLDQSRENLTRMKMRKMRENEQERGFVLPDLNMAPDEEDLSTMMR</sequence>
<organism evidence="2 3">
    <name type="scientific">Deinandra increscens subsp. villosa</name>
    <dbReference type="NCBI Taxonomy" id="3103831"/>
    <lineage>
        <taxon>Eukaryota</taxon>
        <taxon>Viridiplantae</taxon>
        <taxon>Streptophyta</taxon>
        <taxon>Embryophyta</taxon>
        <taxon>Tracheophyta</taxon>
        <taxon>Spermatophyta</taxon>
        <taxon>Magnoliopsida</taxon>
        <taxon>eudicotyledons</taxon>
        <taxon>Gunneridae</taxon>
        <taxon>Pentapetalae</taxon>
        <taxon>asterids</taxon>
        <taxon>campanulids</taxon>
        <taxon>Asterales</taxon>
        <taxon>Asteraceae</taxon>
        <taxon>Asteroideae</taxon>
        <taxon>Heliantheae alliance</taxon>
        <taxon>Madieae</taxon>
        <taxon>Madiinae</taxon>
        <taxon>Deinandra</taxon>
    </lineage>
</organism>
<evidence type="ECO:0000256" key="1">
    <source>
        <dbReference type="SAM" id="MobiDB-lite"/>
    </source>
</evidence>
<feature type="region of interest" description="Disordered" evidence="1">
    <location>
        <begin position="28"/>
        <end position="146"/>
    </location>
</feature>
<feature type="region of interest" description="Disordered" evidence="1">
    <location>
        <begin position="163"/>
        <end position="192"/>
    </location>
</feature>
<proteinExistence type="predicted"/>
<evidence type="ECO:0000313" key="3">
    <source>
        <dbReference type="Proteomes" id="UP001408789"/>
    </source>
</evidence>
<dbReference type="AlphaFoldDB" id="A0AAP0DE97"/>
<comment type="caution">
    <text evidence="2">The sequence shown here is derived from an EMBL/GenBank/DDBJ whole genome shotgun (WGS) entry which is preliminary data.</text>
</comment>
<dbReference type="PANTHER" id="PTHR35099:SF2">
    <property type="entry name" value="OS02G0182700 PROTEIN"/>
    <property type="match status" value="1"/>
</dbReference>
<dbReference type="Proteomes" id="UP001408789">
    <property type="component" value="Unassembled WGS sequence"/>
</dbReference>
<protein>
    <submittedName>
        <fullName evidence="2">Uncharacterized protein</fullName>
    </submittedName>
</protein>
<keyword evidence="3" id="KW-1185">Reference proteome</keyword>
<accession>A0AAP0DE97</accession>
<evidence type="ECO:0000313" key="2">
    <source>
        <dbReference type="EMBL" id="KAK9072846.1"/>
    </source>
</evidence>
<dbReference type="PANTHER" id="PTHR35099">
    <property type="entry name" value="OS02G0182700 PROTEIN"/>
    <property type="match status" value="1"/>
</dbReference>
<dbReference type="EMBL" id="JBCNJP010000010">
    <property type="protein sequence ID" value="KAK9072846.1"/>
    <property type="molecule type" value="Genomic_DNA"/>
</dbReference>
<reference evidence="2 3" key="1">
    <citation type="submission" date="2024-04" db="EMBL/GenBank/DDBJ databases">
        <title>The reference genome of an endangered Asteraceae, Deinandra increscens subsp. villosa, native to the Central Coast of California.</title>
        <authorList>
            <person name="Guilliams M."/>
            <person name="Hasenstab-Lehman K."/>
            <person name="Meyer R."/>
            <person name="Mcevoy S."/>
        </authorList>
    </citation>
    <scope>NUCLEOTIDE SEQUENCE [LARGE SCALE GENOMIC DNA]</scope>
    <source>
        <tissue evidence="2">Leaf</tissue>
    </source>
</reference>
<gene>
    <name evidence="2" type="ORF">SSX86_009281</name>
</gene>
<feature type="compositionally biased region" description="Low complexity" evidence="1">
    <location>
        <begin position="103"/>
        <end position="118"/>
    </location>
</feature>
<feature type="compositionally biased region" description="Acidic residues" evidence="1">
    <location>
        <begin position="182"/>
        <end position="192"/>
    </location>
</feature>